<organism evidence="3 4">
    <name type="scientific">Quercus rubra</name>
    <name type="common">Northern red oak</name>
    <name type="synonym">Quercus borealis</name>
    <dbReference type="NCBI Taxonomy" id="3512"/>
    <lineage>
        <taxon>Eukaryota</taxon>
        <taxon>Viridiplantae</taxon>
        <taxon>Streptophyta</taxon>
        <taxon>Embryophyta</taxon>
        <taxon>Tracheophyta</taxon>
        <taxon>Spermatophyta</taxon>
        <taxon>Magnoliopsida</taxon>
        <taxon>eudicotyledons</taxon>
        <taxon>Gunneridae</taxon>
        <taxon>Pentapetalae</taxon>
        <taxon>rosids</taxon>
        <taxon>fabids</taxon>
        <taxon>Fagales</taxon>
        <taxon>Fagaceae</taxon>
        <taxon>Quercus</taxon>
    </lineage>
</organism>
<protein>
    <recommendedName>
        <fullName evidence="5">Phytosulfokine-beta</fullName>
    </recommendedName>
</protein>
<evidence type="ECO:0008006" key="5">
    <source>
        <dbReference type="Google" id="ProtNLM"/>
    </source>
</evidence>
<evidence type="ECO:0000313" key="3">
    <source>
        <dbReference type="EMBL" id="KAK4577143.1"/>
    </source>
</evidence>
<name>A0AAN7EPK0_QUERU</name>
<feature type="signal peptide" evidence="2">
    <location>
        <begin position="1"/>
        <end position="27"/>
    </location>
</feature>
<evidence type="ECO:0000256" key="2">
    <source>
        <dbReference type="SAM" id="SignalP"/>
    </source>
</evidence>
<feature type="compositionally biased region" description="Basic and acidic residues" evidence="1">
    <location>
        <begin position="58"/>
        <end position="67"/>
    </location>
</feature>
<sequence>MALSRMTVLLGLGALMVCFLLMKVTEANDSEPHYAPIHAVRHDGKHCDGGHANNGNQCREDDNKNVDVDDDVDDTYKVVNKMSVSFTASAGQSMNPLDVPNPSFDDLENHVTVLGH</sequence>
<dbReference type="EMBL" id="JAXUIC010000008">
    <property type="protein sequence ID" value="KAK4577143.1"/>
    <property type="molecule type" value="Genomic_DNA"/>
</dbReference>
<accession>A0AAN7EPK0</accession>
<feature type="region of interest" description="Disordered" evidence="1">
    <location>
        <begin position="46"/>
        <end position="67"/>
    </location>
</feature>
<dbReference type="Proteomes" id="UP001324115">
    <property type="component" value="Unassembled WGS sequence"/>
</dbReference>
<feature type="chain" id="PRO_5042854131" description="Phytosulfokine-beta" evidence="2">
    <location>
        <begin position="28"/>
        <end position="116"/>
    </location>
</feature>
<reference evidence="3 4" key="1">
    <citation type="journal article" date="2023" name="G3 (Bethesda)">
        <title>A haplotype-resolved chromosome-scale genome for Quercus rubra L. provides insights into the genetics of adaptive traits for red oak species.</title>
        <authorList>
            <person name="Kapoor B."/>
            <person name="Jenkins J."/>
            <person name="Schmutz J."/>
            <person name="Zhebentyayeva T."/>
            <person name="Kuelheim C."/>
            <person name="Coggeshall M."/>
            <person name="Heim C."/>
            <person name="Lasky J.R."/>
            <person name="Leites L."/>
            <person name="Islam-Faridi N."/>
            <person name="Romero-Severson J."/>
            <person name="DeLeo V.L."/>
            <person name="Lucas S.M."/>
            <person name="Lazic D."/>
            <person name="Gailing O."/>
            <person name="Carlson J."/>
            <person name="Staton M."/>
        </authorList>
    </citation>
    <scope>NUCLEOTIDE SEQUENCE [LARGE SCALE GENOMIC DNA]</scope>
    <source>
        <strain evidence="3">Pseudo-F2</strain>
    </source>
</reference>
<comment type="caution">
    <text evidence="3">The sequence shown here is derived from an EMBL/GenBank/DDBJ whole genome shotgun (WGS) entry which is preliminary data.</text>
</comment>
<evidence type="ECO:0000256" key="1">
    <source>
        <dbReference type="SAM" id="MobiDB-lite"/>
    </source>
</evidence>
<keyword evidence="2" id="KW-0732">Signal</keyword>
<evidence type="ECO:0000313" key="4">
    <source>
        <dbReference type="Proteomes" id="UP001324115"/>
    </source>
</evidence>
<proteinExistence type="predicted"/>
<gene>
    <name evidence="3" type="ORF">RGQ29_027591</name>
</gene>
<dbReference type="AlphaFoldDB" id="A0AAN7EPK0"/>
<keyword evidence="4" id="KW-1185">Reference proteome</keyword>